<dbReference type="AlphaFoldDB" id="A0A8S9LRJ6"/>
<feature type="region of interest" description="Disordered" evidence="1">
    <location>
        <begin position="165"/>
        <end position="199"/>
    </location>
</feature>
<evidence type="ECO:0000313" key="2">
    <source>
        <dbReference type="EMBL" id="KAF2608469.1"/>
    </source>
</evidence>
<organism evidence="2 3">
    <name type="scientific">Brassica cretica</name>
    <name type="common">Mustard</name>
    <dbReference type="NCBI Taxonomy" id="69181"/>
    <lineage>
        <taxon>Eukaryota</taxon>
        <taxon>Viridiplantae</taxon>
        <taxon>Streptophyta</taxon>
        <taxon>Embryophyta</taxon>
        <taxon>Tracheophyta</taxon>
        <taxon>Spermatophyta</taxon>
        <taxon>Magnoliopsida</taxon>
        <taxon>eudicotyledons</taxon>
        <taxon>Gunneridae</taxon>
        <taxon>Pentapetalae</taxon>
        <taxon>rosids</taxon>
        <taxon>malvids</taxon>
        <taxon>Brassicales</taxon>
        <taxon>Brassicaceae</taxon>
        <taxon>Brassiceae</taxon>
        <taxon>Brassica</taxon>
    </lineage>
</organism>
<feature type="region of interest" description="Disordered" evidence="1">
    <location>
        <begin position="99"/>
        <end position="130"/>
    </location>
</feature>
<dbReference type="Proteomes" id="UP000712281">
    <property type="component" value="Unassembled WGS sequence"/>
</dbReference>
<sequence length="199" mass="21687">MSSSHADWHLGGVVAPCMSPGHVERHTDGHQLESDWLLSDQFKTSQDVGLLEKVGKRVRIAEDGFGVKRSAKELLSDLVEKAVNVETIVEAEQKATPMLHGIRSGDSPYNPRVPGRKSIQPSGSRTKVYPVSGLLDENPYNPRFMKDRIHEPWVSEGCISKPLDSGKTYPGSSGFQESTTQGHPNIDCSLPPGADCNIA</sequence>
<comment type="caution">
    <text evidence="2">The sequence shown here is derived from an EMBL/GenBank/DDBJ whole genome shotgun (WGS) entry which is preliminary data.</text>
</comment>
<name>A0A8S9LRJ6_BRACR</name>
<protein>
    <submittedName>
        <fullName evidence="2">Uncharacterized protein</fullName>
    </submittedName>
</protein>
<dbReference type="EMBL" id="QGKW02000276">
    <property type="protein sequence ID" value="KAF2608469.1"/>
    <property type="molecule type" value="Genomic_DNA"/>
</dbReference>
<gene>
    <name evidence="2" type="ORF">F2Q68_00044314</name>
</gene>
<reference evidence="2" key="1">
    <citation type="submission" date="2019-12" db="EMBL/GenBank/DDBJ databases">
        <title>Genome sequencing and annotation of Brassica cretica.</title>
        <authorList>
            <person name="Studholme D.J."/>
            <person name="Sarris P.F."/>
        </authorList>
    </citation>
    <scope>NUCLEOTIDE SEQUENCE</scope>
    <source>
        <strain evidence="2">PFS-001/15</strain>
        <tissue evidence="2">Leaf</tissue>
    </source>
</reference>
<proteinExistence type="predicted"/>
<evidence type="ECO:0000313" key="3">
    <source>
        <dbReference type="Proteomes" id="UP000712281"/>
    </source>
</evidence>
<accession>A0A8S9LRJ6</accession>
<evidence type="ECO:0000256" key="1">
    <source>
        <dbReference type="SAM" id="MobiDB-lite"/>
    </source>
</evidence>
<feature type="compositionally biased region" description="Polar residues" evidence="1">
    <location>
        <begin position="170"/>
        <end position="183"/>
    </location>
</feature>